<organism evidence="2 3">
    <name type="scientific">Hyphomonas adhaerens</name>
    <dbReference type="NCBI Taxonomy" id="81029"/>
    <lineage>
        <taxon>Bacteria</taxon>
        <taxon>Pseudomonadati</taxon>
        <taxon>Pseudomonadota</taxon>
        <taxon>Alphaproteobacteria</taxon>
        <taxon>Hyphomonadales</taxon>
        <taxon>Hyphomonadaceae</taxon>
        <taxon>Hyphomonas</taxon>
    </lineage>
</organism>
<sequence length="281" mass="30899">MGKETWPKFYQRLILDNGTAFRGAHLKLLRADHLLEELEIAIRVLPQTIGKQFLIGTSDETVNITFLSDRMPLQLSAALGDCVHNIRCVFDHVAVALAAPPIGTGNPNKSSMPTGKSKNAYEGERAKKMKGAPPSALAIVDALEPWRGGCNLVRELHELDIMDKHRLLVPAIAEMHIRSMGAEVRGAPITITGKDVRSIADGRNFVIEIPCPGIKSHTEFKLTNSLKADFSIKFDRDHPCAGELVLPTLKRIRATASDLVEKCETAFPGVVSWRAMRGAHR</sequence>
<dbReference type="EMBL" id="DMAN01000171">
    <property type="protein sequence ID" value="HAE27062.1"/>
    <property type="molecule type" value="Genomic_DNA"/>
</dbReference>
<protein>
    <submittedName>
        <fullName evidence="2">Uncharacterized protein</fullName>
    </submittedName>
</protein>
<dbReference type="AlphaFoldDB" id="A0A3B9GXB6"/>
<feature type="compositionally biased region" description="Polar residues" evidence="1">
    <location>
        <begin position="105"/>
        <end position="117"/>
    </location>
</feature>
<evidence type="ECO:0000313" key="2">
    <source>
        <dbReference type="EMBL" id="HAE27062.1"/>
    </source>
</evidence>
<name>A0A3B9GXB6_9PROT</name>
<gene>
    <name evidence="2" type="ORF">DCG58_07875</name>
</gene>
<accession>A0A3B9GXB6</accession>
<evidence type="ECO:0000256" key="1">
    <source>
        <dbReference type="SAM" id="MobiDB-lite"/>
    </source>
</evidence>
<feature type="region of interest" description="Disordered" evidence="1">
    <location>
        <begin position="104"/>
        <end position="129"/>
    </location>
</feature>
<proteinExistence type="predicted"/>
<dbReference type="Proteomes" id="UP000259610">
    <property type="component" value="Unassembled WGS sequence"/>
</dbReference>
<comment type="caution">
    <text evidence="2">The sequence shown here is derived from an EMBL/GenBank/DDBJ whole genome shotgun (WGS) entry which is preliminary data.</text>
</comment>
<reference evidence="2 3" key="1">
    <citation type="journal article" date="2018" name="Nat. Biotechnol.">
        <title>A standardized bacterial taxonomy based on genome phylogeny substantially revises the tree of life.</title>
        <authorList>
            <person name="Parks D.H."/>
            <person name="Chuvochina M."/>
            <person name="Waite D.W."/>
            <person name="Rinke C."/>
            <person name="Skarshewski A."/>
            <person name="Chaumeil P.A."/>
            <person name="Hugenholtz P."/>
        </authorList>
    </citation>
    <scope>NUCLEOTIDE SEQUENCE [LARGE SCALE GENOMIC DNA]</scope>
    <source>
        <strain evidence="2">UBA8733</strain>
    </source>
</reference>
<evidence type="ECO:0000313" key="3">
    <source>
        <dbReference type="Proteomes" id="UP000259610"/>
    </source>
</evidence>
<dbReference type="RefSeq" id="WP_272988030.1">
    <property type="nucleotide sequence ID" value="NZ_CALCOC010000098.1"/>
</dbReference>